<keyword evidence="4 8" id="KW-0116">cAMP-binding</keyword>
<dbReference type="AlphaFoldDB" id="A0A166CMZ6"/>
<dbReference type="PRINTS" id="PR00103">
    <property type="entry name" value="CAMPKINASE"/>
</dbReference>
<dbReference type="InterPro" id="IPR050503">
    <property type="entry name" value="cAMP-dep_PK_reg_su-like"/>
</dbReference>
<dbReference type="OrthoDB" id="417078at2759"/>
<dbReference type="PROSITE" id="PS50042">
    <property type="entry name" value="CNMP_BINDING_3"/>
    <property type="match status" value="2"/>
</dbReference>
<dbReference type="CDD" id="cd12098">
    <property type="entry name" value="DD_R_ScPKA-like"/>
    <property type="match status" value="1"/>
</dbReference>
<evidence type="ECO:0000256" key="8">
    <source>
        <dbReference type="PIRNR" id="PIRNR000548"/>
    </source>
</evidence>
<dbReference type="InterPro" id="IPR000595">
    <property type="entry name" value="cNMP-bd_dom"/>
</dbReference>
<dbReference type="GO" id="GO:0030552">
    <property type="term" value="F:cAMP binding"/>
    <property type="evidence" value="ECO:0007669"/>
    <property type="project" value="UniProtKB-KW"/>
</dbReference>
<keyword evidence="5" id="KW-0677">Repeat</keyword>
<comment type="subunit">
    <text evidence="8">Tetramer, composed of 2 regulatory (R) and 2 catalytic (C) subunits. In the presence of cAMP it dissociates into 2 active monomeric C subunits and an R dimer.</text>
</comment>
<feature type="domain" description="Cyclic nucleotide-binding" evidence="10">
    <location>
        <begin position="339"/>
        <end position="470"/>
    </location>
</feature>
<dbReference type="EMBL" id="KV428079">
    <property type="protein sequence ID" value="KZT37635.1"/>
    <property type="molecule type" value="Genomic_DNA"/>
</dbReference>
<reference evidence="11 12" key="1">
    <citation type="journal article" date="2016" name="Mol. Biol. Evol.">
        <title>Comparative Genomics of Early-Diverging Mushroom-Forming Fungi Provides Insights into the Origins of Lignocellulose Decay Capabilities.</title>
        <authorList>
            <person name="Nagy L.G."/>
            <person name="Riley R."/>
            <person name="Tritt A."/>
            <person name="Adam C."/>
            <person name="Daum C."/>
            <person name="Floudas D."/>
            <person name="Sun H."/>
            <person name="Yadav J.S."/>
            <person name="Pangilinan J."/>
            <person name="Larsson K.H."/>
            <person name="Matsuura K."/>
            <person name="Barry K."/>
            <person name="Labutti K."/>
            <person name="Kuo R."/>
            <person name="Ohm R.A."/>
            <person name="Bhattacharya S.S."/>
            <person name="Shirouzu T."/>
            <person name="Yoshinaga Y."/>
            <person name="Martin F.M."/>
            <person name="Grigoriev I.V."/>
            <person name="Hibbett D.S."/>
        </authorList>
    </citation>
    <scope>NUCLEOTIDE SEQUENCE [LARGE SCALE GENOMIC DNA]</scope>
    <source>
        <strain evidence="11 12">HHB10207 ss-3</strain>
    </source>
</reference>
<keyword evidence="11" id="KW-0418">Kinase</keyword>
<dbReference type="PIRSF" id="PIRSF000548">
    <property type="entry name" value="PK_regulatory"/>
    <property type="match status" value="1"/>
</dbReference>
<dbReference type="GO" id="GO:0034236">
    <property type="term" value="F:protein kinase A catalytic subunit binding"/>
    <property type="evidence" value="ECO:0007669"/>
    <property type="project" value="TreeGrafter"/>
</dbReference>
<evidence type="ECO:0000259" key="10">
    <source>
        <dbReference type="PROSITE" id="PS50042"/>
    </source>
</evidence>
<dbReference type="GO" id="GO:0005829">
    <property type="term" value="C:cytosol"/>
    <property type="evidence" value="ECO:0007669"/>
    <property type="project" value="TreeGrafter"/>
</dbReference>
<evidence type="ECO:0000313" key="12">
    <source>
        <dbReference type="Proteomes" id="UP000076798"/>
    </source>
</evidence>
<dbReference type="GO" id="GO:0016301">
    <property type="term" value="F:kinase activity"/>
    <property type="evidence" value="ECO:0007669"/>
    <property type="project" value="UniProtKB-KW"/>
</dbReference>
<dbReference type="SUPFAM" id="SSF51206">
    <property type="entry name" value="cAMP-binding domain-like"/>
    <property type="match status" value="2"/>
</dbReference>
<evidence type="ECO:0000256" key="1">
    <source>
        <dbReference type="ARBA" id="ARBA00005753"/>
    </source>
</evidence>
<dbReference type="GO" id="GO:0033554">
    <property type="term" value="P:cellular response to stress"/>
    <property type="evidence" value="ECO:0007669"/>
    <property type="project" value="UniProtKB-ARBA"/>
</dbReference>
<dbReference type="PANTHER" id="PTHR11635:SF152">
    <property type="entry name" value="CAMP-DEPENDENT PROTEIN KINASE TYPE I REGULATORY SUBUNIT-RELATED"/>
    <property type="match status" value="1"/>
</dbReference>
<dbReference type="CDD" id="cd00038">
    <property type="entry name" value="CAP_ED"/>
    <property type="match status" value="2"/>
</dbReference>
<dbReference type="STRING" id="1314776.A0A166CMZ6"/>
<dbReference type="PROSITE" id="PS00889">
    <property type="entry name" value="CNMP_BINDING_2"/>
    <property type="match status" value="2"/>
</dbReference>
<dbReference type="PANTHER" id="PTHR11635">
    <property type="entry name" value="CAMP-DEPENDENT PROTEIN KINASE REGULATORY CHAIN"/>
    <property type="match status" value="1"/>
</dbReference>
<dbReference type="SMART" id="SM00394">
    <property type="entry name" value="RIIa"/>
    <property type="match status" value="1"/>
</dbReference>
<feature type="binding site" evidence="9">
    <location>
        <position position="295"/>
    </location>
    <ligand>
        <name>3',5'-cyclic AMP</name>
        <dbReference type="ChEBI" id="CHEBI:58165"/>
        <label>1</label>
    </ligand>
</feature>
<dbReference type="FunFam" id="2.60.120.10:FF:000039">
    <property type="entry name" value="cAMP-dependent protein kinase regulatory subunit"/>
    <property type="match status" value="1"/>
</dbReference>
<proteinExistence type="inferred from homology"/>
<keyword evidence="6 8" id="KW-0547">Nucleotide-binding</keyword>
<sequence>MSTFDSLITDLRRDAQRVQPTDALQFCANWFQHRLEEQRSRTRKVLASYQLTALNGVNGVQEPLLPHDHFIDNPFDGAGIPPSSSINLKPTPHRPFGTLDVPGNALLPHQANKPITFNVDGIRPDLPPSDPIGPMNPGDFLHPPASTLGRRTSVSAETIHVNSSSNEPLPFFPKTSDQLRRIKQAISGNFIFRDIGDEQLKSVLGAMEETRVGANEVVIRQGDTGDYFYVVEEGLLHCFIKNDPVPPASLTSHNNAAYPSTIFPPGYHPDFGKQVAECKPGDQFGELALMYGHPRAATVLSTEPCVLWRLDRITFRTIILKAAHRRRTMYEHFLSTVPLLQALLPEERSKIADSLISRVFNDGEAVVQEGEMGDSFFIVEEGEGVVTKREQGEDGEWRDVRVNSVKKGDYFGELSLLRLAPRAATVSAVQRTDPTQKKLKVAALKAPAFTRLLGPLRELMERNAGQSYSTGPRSNRR</sequence>
<evidence type="ECO:0000256" key="3">
    <source>
        <dbReference type="ARBA" id="ARBA00022553"/>
    </source>
</evidence>
<feature type="binding site" evidence="9">
    <location>
        <position position="413"/>
    </location>
    <ligand>
        <name>3',5'-cyclic AMP</name>
        <dbReference type="ChEBI" id="CHEBI:58165"/>
        <label>2</label>
    </ligand>
</feature>
<dbReference type="Gene3D" id="2.60.120.10">
    <property type="entry name" value="Jelly Rolls"/>
    <property type="match status" value="2"/>
</dbReference>
<gene>
    <name evidence="11" type="ORF">SISSUDRAFT_1048157</name>
</gene>
<dbReference type="GO" id="GO:0005952">
    <property type="term" value="C:cAMP-dependent protein kinase complex"/>
    <property type="evidence" value="ECO:0007669"/>
    <property type="project" value="InterPro"/>
</dbReference>
<dbReference type="Proteomes" id="UP000076798">
    <property type="component" value="Unassembled WGS sequence"/>
</dbReference>
<feature type="domain" description="Cyclic nucleotide-binding" evidence="10">
    <location>
        <begin position="191"/>
        <end position="336"/>
    </location>
</feature>
<keyword evidence="7 8" id="KW-0114">cAMP</keyword>
<dbReference type="InterPro" id="IPR018490">
    <property type="entry name" value="cNMP-bd_dom_sf"/>
</dbReference>
<dbReference type="GO" id="GO:0004862">
    <property type="term" value="F:cAMP-dependent protein kinase inhibitor activity"/>
    <property type="evidence" value="ECO:0007669"/>
    <property type="project" value="TreeGrafter"/>
</dbReference>
<evidence type="ECO:0000313" key="11">
    <source>
        <dbReference type="EMBL" id="KZT37635.1"/>
    </source>
</evidence>
<dbReference type="InterPro" id="IPR003117">
    <property type="entry name" value="cAMP_dep_PK_reg_su_I/II_a/b"/>
</dbReference>
<dbReference type="InterPro" id="IPR014710">
    <property type="entry name" value="RmlC-like_jellyroll"/>
</dbReference>
<protein>
    <recommendedName>
        <fullName evidence="2 8">cAMP-dependent protein kinase regulatory subunit</fullName>
    </recommendedName>
</protein>
<feature type="binding site" evidence="9">
    <location>
        <position position="286"/>
    </location>
    <ligand>
        <name>3',5'-cyclic AMP</name>
        <dbReference type="ChEBI" id="CHEBI:58165"/>
        <label>1</label>
    </ligand>
</feature>
<feature type="binding site" evidence="9">
    <location>
        <position position="422"/>
    </location>
    <ligand>
        <name>3',5'-cyclic AMP</name>
        <dbReference type="ChEBI" id="CHEBI:58165"/>
        <label>2</label>
    </ligand>
</feature>
<dbReference type="InterPro" id="IPR018488">
    <property type="entry name" value="cNMP-bd_CS"/>
</dbReference>
<name>A0A166CMZ6_9AGAM</name>
<dbReference type="PROSITE" id="PS00888">
    <property type="entry name" value="CNMP_BINDING_1"/>
    <property type="match status" value="2"/>
</dbReference>
<keyword evidence="12" id="KW-1185">Reference proteome</keyword>
<dbReference type="GO" id="GO:0005634">
    <property type="term" value="C:nucleus"/>
    <property type="evidence" value="ECO:0007669"/>
    <property type="project" value="TreeGrafter"/>
</dbReference>
<dbReference type="SMART" id="SM00100">
    <property type="entry name" value="cNMP"/>
    <property type="match status" value="2"/>
</dbReference>
<evidence type="ECO:0000256" key="2">
    <source>
        <dbReference type="ARBA" id="ARBA00020355"/>
    </source>
</evidence>
<evidence type="ECO:0000256" key="9">
    <source>
        <dbReference type="PIRSR" id="PIRSR000548-1"/>
    </source>
</evidence>
<dbReference type="Pfam" id="PF00027">
    <property type="entry name" value="cNMP_binding"/>
    <property type="match status" value="2"/>
</dbReference>
<evidence type="ECO:0000256" key="4">
    <source>
        <dbReference type="ARBA" id="ARBA00022566"/>
    </source>
</evidence>
<dbReference type="Pfam" id="PF02197">
    <property type="entry name" value="RIIa"/>
    <property type="match status" value="1"/>
</dbReference>
<keyword evidence="3" id="KW-0597">Phosphoprotein</keyword>
<evidence type="ECO:0000256" key="7">
    <source>
        <dbReference type="ARBA" id="ARBA00023149"/>
    </source>
</evidence>
<organism evidence="11 12">
    <name type="scientific">Sistotremastrum suecicum HHB10207 ss-3</name>
    <dbReference type="NCBI Taxonomy" id="1314776"/>
    <lineage>
        <taxon>Eukaryota</taxon>
        <taxon>Fungi</taxon>
        <taxon>Dikarya</taxon>
        <taxon>Basidiomycota</taxon>
        <taxon>Agaricomycotina</taxon>
        <taxon>Agaricomycetes</taxon>
        <taxon>Sistotremastrales</taxon>
        <taxon>Sistotremastraceae</taxon>
        <taxon>Sistotremastrum</taxon>
    </lineage>
</organism>
<keyword evidence="11" id="KW-0808">Transferase</keyword>
<dbReference type="InterPro" id="IPR012198">
    <property type="entry name" value="cAMP_dep_PK_reg_su"/>
</dbReference>
<comment type="similarity">
    <text evidence="1 8">Belongs to the cAMP-dependent kinase regulatory chain family.</text>
</comment>
<evidence type="ECO:0000256" key="6">
    <source>
        <dbReference type="ARBA" id="ARBA00022741"/>
    </source>
</evidence>
<accession>A0A166CMZ6</accession>
<evidence type="ECO:0000256" key="5">
    <source>
        <dbReference type="ARBA" id="ARBA00022737"/>
    </source>
</evidence>